<evidence type="ECO:0000256" key="2">
    <source>
        <dbReference type="SAM" id="Coils"/>
    </source>
</evidence>
<dbReference type="GO" id="GO:0003723">
    <property type="term" value="F:RNA binding"/>
    <property type="evidence" value="ECO:0007669"/>
    <property type="project" value="UniProtKB-UniRule"/>
</dbReference>
<feature type="domain" description="RRM" evidence="4">
    <location>
        <begin position="471"/>
        <end position="550"/>
    </location>
</feature>
<accession>A0A445K7H1</accession>
<dbReference type="AlphaFoldDB" id="A0A445K7H1"/>
<feature type="domain" description="RRM" evidence="4">
    <location>
        <begin position="377"/>
        <end position="454"/>
    </location>
</feature>
<comment type="caution">
    <text evidence="5">The sequence shown here is derived from an EMBL/GenBank/DDBJ whole genome shotgun (WGS) entry which is preliminary data.</text>
</comment>
<gene>
    <name evidence="5" type="ORF">D0Y65_014263</name>
</gene>
<keyword evidence="6" id="KW-1185">Reference proteome</keyword>
<keyword evidence="1" id="KW-0694">RNA-binding</keyword>
<evidence type="ECO:0000259" key="4">
    <source>
        <dbReference type="PROSITE" id="PS50102"/>
    </source>
</evidence>
<protein>
    <submittedName>
        <fullName evidence="5">RNA-binding protein CP33, chloroplastic</fullName>
    </submittedName>
</protein>
<feature type="coiled-coil region" evidence="2">
    <location>
        <begin position="221"/>
        <end position="262"/>
    </location>
</feature>
<dbReference type="Pfam" id="PF00076">
    <property type="entry name" value="RRM_1"/>
    <property type="match status" value="2"/>
</dbReference>
<evidence type="ECO:0000313" key="5">
    <source>
        <dbReference type="EMBL" id="RZC06725.1"/>
    </source>
</evidence>
<dbReference type="InterPro" id="IPR035979">
    <property type="entry name" value="RBD_domain_sf"/>
</dbReference>
<dbReference type="PANTHER" id="PTHR35689:SF2">
    <property type="entry name" value="PLANT PROTEIN MATCH IS: (TAIR:PLANT.1) PROTEIN, PUTATIVE-RELATED"/>
    <property type="match status" value="1"/>
</dbReference>
<proteinExistence type="predicted"/>
<reference evidence="5 6" key="1">
    <citation type="submission" date="2018-09" db="EMBL/GenBank/DDBJ databases">
        <title>A high-quality reference genome of wild soybean provides a powerful tool to mine soybean genomes.</title>
        <authorList>
            <person name="Xie M."/>
            <person name="Chung C.Y.L."/>
            <person name="Li M.-W."/>
            <person name="Wong F.-L."/>
            <person name="Chan T.-F."/>
            <person name="Lam H.-M."/>
        </authorList>
    </citation>
    <scope>NUCLEOTIDE SEQUENCE [LARGE SCALE GENOMIC DNA]</scope>
    <source>
        <strain evidence="6">cv. W05</strain>
        <tissue evidence="5">Hypocotyl of etiolated seedlings</tissue>
    </source>
</reference>
<name>A0A445K7H1_GLYSO</name>
<dbReference type="FunFam" id="3.30.70.330:FF:000924">
    <property type="entry name" value="RNA-binding protein CP33, chloroplastic"/>
    <property type="match status" value="1"/>
</dbReference>
<sequence>MDLPRDVDDYIKQTLDDTLGIPVSSKTLESKLRASQDSQWRLRERLLSLLPQLKQKDQLIDRLKSEAGMNARALKKFVEENQRLATECERLLARCHQLENECALYDKDREALMEFGNDADERAREAQTRVLDLERDLLFMGNELNKYKHQHQLIFAFSMKVNSSVCTPGEKNLLDSVLATPTLTSKDDDSTYAFLQVNSENEACKQLLSMWNCINPSTRSVLSLVAKVKSLEKDKEHLRTNLHKAEEEVKLLFDENNVLEKENKRLLRIYKERTHPDSGGEYTNSPSAKAIMALLRLVCLPSTNQLSTQPHSQSTSFSFLRKTPHSQPINFSLSSFHFPRLSLITTKQTLNLTPTHASTSEQQTEEPLVSEEEFSRTRLLAQNVPWTSTPEDIRTLFEKHGKVLEVELSMYKKNRNRGLAFVEMGSPEEALEALNNLESYEFEGRVIKVNYARPKKEKTAPPPVKPKVVTFNLFVANLSYEASSKDLKEFFDLGTGRVVSAEVVYRDNPRRPSGYGFVSFKSKKEAEAALAEFQGKVFMGRPIRVDRGRRFVQQPGDGSAKSEDTPSELSVNGAEAPQPAEGSAKSEDTPSELSVNGEEADKAD</sequence>
<evidence type="ECO:0000256" key="3">
    <source>
        <dbReference type="SAM" id="MobiDB-lite"/>
    </source>
</evidence>
<dbReference type="InterPro" id="IPR000504">
    <property type="entry name" value="RRM_dom"/>
</dbReference>
<evidence type="ECO:0000313" key="6">
    <source>
        <dbReference type="Proteomes" id="UP000289340"/>
    </source>
</evidence>
<feature type="coiled-coil region" evidence="2">
    <location>
        <begin position="74"/>
        <end position="108"/>
    </location>
</feature>
<dbReference type="CDD" id="cd00590">
    <property type="entry name" value="RRM_SF"/>
    <property type="match status" value="1"/>
</dbReference>
<feature type="region of interest" description="Disordered" evidence="3">
    <location>
        <begin position="548"/>
        <end position="604"/>
    </location>
</feature>
<dbReference type="Gene3D" id="3.30.70.330">
    <property type="match status" value="2"/>
</dbReference>
<organism evidence="5 6">
    <name type="scientific">Glycine soja</name>
    <name type="common">Wild soybean</name>
    <dbReference type="NCBI Taxonomy" id="3848"/>
    <lineage>
        <taxon>Eukaryota</taxon>
        <taxon>Viridiplantae</taxon>
        <taxon>Streptophyta</taxon>
        <taxon>Embryophyta</taxon>
        <taxon>Tracheophyta</taxon>
        <taxon>Spermatophyta</taxon>
        <taxon>Magnoliopsida</taxon>
        <taxon>eudicotyledons</taxon>
        <taxon>Gunneridae</taxon>
        <taxon>Pentapetalae</taxon>
        <taxon>rosids</taxon>
        <taxon>fabids</taxon>
        <taxon>Fabales</taxon>
        <taxon>Fabaceae</taxon>
        <taxon>Papilionoideae</taxon>
        <taxon>50 kb inversion clade</taxon>
        <taxon>NPAAA clade</taxon>
        <taxon>indigoferoid/millettioid clade</taxon>
        <taxon>Phaseoleae</taxon>
        <taxon>Glycine</taxon>
        <taxon>Glycine subgen. Soja</taxon>
    </lineage>
</organism>
<evidence type="ECO:0000256" key="1">
    <source>
        <dbReference type="PROSITE-ProRule" id="PRU00176"/>
    </source>
</evidence>
<dbReference type="PANTHER" id="PTHR35689">
    <property type="entry name" value="EARLY ENDOSOME ANTIGEN"/>
    <property type="match status" value="1"/>
</dbReference>
<dbReference type="InterPro" id="IPR012677">
    <property type="entry name" value="Nucleotide-bd_a/b_plait_sf"/>
</dbReference>
<dbReference type="Proteomes" id="UP000289340">
    <property type="component" value="Chromosome 6"/>
</dbReference>
<dbReference type="EMBL" id="QZWG01000006">
    <property type="protein sequence ID" value="RZC06725.1"/>
    <property type="molecule type" value="Genomic_DNA"/>
</dbReference>
<dbReference type="PROSITE" id="PS50102">
    <property type="entry name" value="RRM"/>
    <property type="match status" value="2"/>
</dbReference>
<dbReference type="SUPFAM" id="SSF54928">
    <property type="entry name" value="RNA-binding domain, RBD"/>
    <property type="match status" value="2"/>
</dbReference>
<dbReference type="SMART" id="SM00360">
    <property type="entry name" value="RRM"/>
    <property type="match status" value="2"/>
</dbReference>
<keyword evidence="2" id="KW-0175">Coiled coil</keyword>